<dbReference type="AlphaFoldDB" id="A0A1M7ALH4"/>
<gene>
    <name evidence="1" type="ORF">SAMN05444159_5898</name>
</gene>
<dbReference type="OrthoDB" id="8244695at2"/>
<organism evidence="1 2">
    <name type="scientific">Bradyrhizobium lablabi</name>
    <dbReference type="NCBI Taxonomy" id="722472"/>
    <lineage>
        <taxon>Bacteria</taxon>
        <taxon>Pseudomonadati</taxon>
        <taxon>Pseudomonadota</taxon>
        <taxon>Alphaproteobacteria</taxon>
        <taxon>Hyphomicrobiales</taxon>
        <taxon>Nitrobacteraceae</taxon>
        <taxon>Bradyrhizobium</taxon>
    </lineage>
</organism>
<evidence type="ECO:0000313" key="2">
    <source>
        <dbReference type="Proteomes" id="UP000189935"/>
    </source>
</evidence>
<dbReference type="Proteomes" id="UP000189935">
    <property type="component" value="Chromosome I"/>
</dbReference>
<name>A0A1M7ALH4_9BRAD</name>
<proteinExistence type="predicted"/>
<reference evidence="1 2" key="1">
    <citation type="submission" date="2016-11" db="EMBL/GenBank/DDBJ databases">
        <authorList>
            <person name="Jaros S."/>
            <person name="Januszkiewicz K."/>
            <person name="Wedrychowicz H."/>
        </authorList>
    </citation>
    <scope>NUCLEOTIDE SEQUENCE [LARGE SCALE GENOMIC DNA]</scope>
    <source>
        <strain evidence="1 2">GAS499</strain>
    </source>
</reference>
<sequence>MAGVRSDRALARARDLLATVYPIRDDAEFGRLRELAIDYIQEAERLEAEKRGREVESDELISAALDAVARDYFARALARAMTQRKR</sequence>
<protein>
    <submittedName>
        <fullName evidence="1">Uncharacterized protein</fullName>
    </submittedName>
</protein>
<evidence type="ECO:0000313" key="1">
    <source>
        <dbReference type="EMBL" id="SHL43620.1"/>
    </source>
</evidence>
<accession>A0A1M7ALH4</accession>
<dbReference type="RefSeq" id="WP_079543152.1">
    <property type="nucleotide sequence ID" value="NZ_LT670844.1"/>
</dbReference>
<dbReference type="EMBL" id="LT670844">
    <property type="protein sequence ID" value="SHL43620.1"/>
    <property type="molecule type" value="Genomic_DNA"/>
</dbReference>